<sequence>MSMRVVYSLRSLVALRRRNSKEHLTVMDTIEVTMETKNFPSISDPSGHLPCVGGLDEHVMIDELSTEAQNLNLSCNQGAISSGGFVSVNKSSGAGPSVFASATPGIAHDADATGPPQWLERRYESLVAAYQGLQTRILELYNEKDKFHHQCNELSGMVLACDGDIKLFKEIIKRLTKERDELKKQGFELDKEVIRVHMGGR</sequence>
<proteinExistence type="predicted"/>
<keyword evidence="3" id="KW-1185">Reference proteome</keyword>
<evidence type="ECO:0000313" key="3">
    <source>
        <dbReference type="Proteomes" id="UP001151760"/>
    </source>
</evidence>
<dbReference type="Proteomes" id="UP001151760">
    <property type="component" value="Unassembled WGS sequence"/>
</dbReference>
<feature type="coiled-coil region" evidence="1">
    <location>
        <begin position="165"/>
        <end position="192"/>
    </location>
</feature>
<reference evidence="2" key="1">
    <citation type="journal article" date="2022" name="Int. J. Mol. Sci.">
        <title>Draft Genome of Tanacetum Coccineum: Genomic Comparison of Closely Related Tanacetum-Family Plants.</title>
        <authorList>
            <person name="Yamashiro T."/>
            <person name="Shiraishi A."/>
            <person name="Nakayama K."/>
            <person name="Satake H."/>
        </authorList>
    </citation>
    <scope>NUCLEOTIDE SEQUENCE</scope>
</reference>
<accession>A0ABQ5FGE0</accession>
<evidence type="ECO:0000256" key="1">
    <source>
        <dbReference type="SAM" id="Coils"/>
    </source>
</evidence>
<gene>
    <name evidence="2" type="ORF">Tco_1005875</name>
</gene>
<protein>
    <submittedName>
        <fullName evidence="2">Uncharacterized protein</fullName>
    </submittedName>
</protein>
<reference evidence="2" key="2">
    <citation type="submission" date="2022-01" db="EMBL/GenBank/DDBJ databases">
        <authorList>
            <person name="Yamashiro T."/>
            <person name="Shiraishi A."/>
            <person name="Satake H."/>
            <person name="Nakayama K."/>
        </authorList>
    </citation>
    <scope>NUCLEOTIDE SEQUENCE</scope>
</reference>
<dbReference type="EMBL" id="BQNB010017368">
    <property type="protein sequence ID" value="GJT62342.1"/>
    <property type="molecule type" value="Genomic_DNA"/>
</dbReference>
<name>A0ABQ5FGE0_9ASTR</name>
<organism evidence="2 3">
    <name type="scientific">Tanacetum coccineum</name>
    <dbReference type="NCBI Taxonomy" id="301880"/>
    <lineage>
        <taxon>Eukaryota</taxon>
        <taxon>Viridiplantae</taxon>
        <taxon>Streptophyta</taxon>
        <taxon>Embryophyta</taxon>
        <taxon>Tracheophyta</taxon>
        <taxon>Spermatophyta</taxon>
        <taxon>Magnoliopsida</taxon>
        <taxon>eudicotyledons</taxon>
        <taxon>Gunneridae</taxon>
        <taxon>Pentapetalae</taxon>
        <taxon>asterids</taxon>
        <taxon>campanulids</taxon>
        <taxon>Asterales</taxon>
        <taxon>Asteraceae</taxon>
        <taxon>Asteroideae</taxon>
        <taxon>Anthemideae</taxon>
        <taxon>Anthemidinae</taxon>
        <taxon>Tanacetum</taxon>
    </lineage>
</organism>
<keyword evidence="1" id="KW-0175">Coiled coil</keyword>
<comment type="caution">
    <text evidence="2">The sequence shown here is derived from an EMBL/GenBank/DDBJ whole genome shotgun (WGS) entry which is preliminary data.</text>
</comment>
<evidence type="ECO:0000313" key="2">
    <source>
        <dbReference type="EMBL" id="GJT62342.1"/>
    </source>
</evidence>